<organism evidence="1 2">
    <name type="scientific">Methylobacterium oryzihabitans</name>
    <dbReference type="NCBI Taxonomy" id="2499852"/>
    <lineage>
        <taxon>Bacteria</taxon>
        <taxon>Pseudomonadati</taxon>
        <taxon>Pseudomonadota</taxon>
        <taxon>Alphaproteobacteria</taxon>
        <taxon>Hyphomicrobiales</taxon>
        <taxon>Methylobacteriaceae</taxon>
        <taxon>Methylobacterium</taxon>
    </lineage>
</organism>
<dbReference type="EMBL" id="SACP01000025">
    <property type="protein sequence ID" value="RVU14937.1"/>
    <property type="molecule type" value="Genomic_DNA"/>
</dbReference>
<reference evidence="1 2" key="1">
    <citation type="submission" date="2019-01" db="EMBL/GenBank/DDBJ databases">
        <authorList>
            <person name="Chen W.-M."/>
        </authorList>
    </citation>
    <scope>NUCLEOTIDE SEQUENCE [LARGE SCALE GENOMIC DNA]</scope>
    <source>
        <strain evidence="1 2">TER-1</strain>
    </source>
</reference>
<keyword evidence="2" id="KW-1185">Reference proteome</keyword>
<dbReference type="Proteomes" id="UP000286997">
    <property type="component" value="Unassembled WGS sequence"/>
</dbReference>
<dbReference type="RefSeq" id="WP_127732874.1">
    <property type="nucleotide sequence ID" value="NZ_SACP01000025.1"/>
</dbReference>
<accession>A0A437NY75</accession>
<comment type="caution">
    <text evidence="1">The sequence shown here is derived from an EMBL/GenBank/DDBJ whole genome shotgun (WGS) entry which is preliminary data.</text>
</comment>
<dbReference type="AlphaFoldDB" id="A0A437NY75"/>
<evidence type="ECO:0000313" key="2">
    <source>
        <dbReference type="Proteomes" id="UP000286997"/>
    </source>
</evidence>
<dbReference type="OrthoDB" id="7376100at2"/>
<evidence type="ECO:0000313" key="1">
    <source>
        <dbReference type="EMBL" id="RVU14937.1"/>
    </source>
</evidence>
<sequence>MLDITLASHSGAFPSLAIIEMTGVDRVSKIDTQSIMSLEPAASIIAKLGGPARTSRAIGLSRSTVSKWTYPKHRGGTGGHVPHWHISKIIDFAKANNIKITENDFTPRIVR</sequence>
<protein>
    <submittedName>
        <fullName evidence="1">Uncharacterized protein</fullName>
    </submittedName>
</protein>
<proteinExistence type="predicted"/>
<name>A0A437NY75_9HYPH</name>
<gene>
    <name evidence="1" type="ORF">EOE48_21175</name>
</gene>